<proteinExistence type="predicted"/>
<feature type="non-terminal residue" evidence="1">
    <location>
        <position position="1"/>
    </location>
</feature>
<organism evidence="1 2">
    <name type="scientific">Leucogyrophana mollusca</name>
    <dbReference type="NCBI Taxonomy" id="85980"/>
    <lineage>
        <taxon>Eukaryota</taxon>
        <taxon>Fungi</taxon>
        <taxon>Dikarya</taxon>
        <taxon>Basidiomycota</taxon>
        <taxon>Agaricomycotina</taxon>
        <taxon>Agaricomycetes</taxon>
        <taxon>Agaricomycetidae</taxon>
        <taxon>Boletales</taxon>
        <taxon>Boletales incertae sedis</taxon>
        <taxon>Leucogyrophana</taxon>
    </lineage>
</organism>
<protein>
    <submittedName>
        <fullName evidence="1">Uncharacterized protein</fullName>
    </submittedName>
</protein>
<evidence type="ECO:0000313" key="1">
    <source>
        <dbReference type="EMBL" id="KAH7927249.1"/>
    </source>
</evidence>
<reference evidence="1" key="1">
    <citation type="journal article" date="2021" name="New Phytol.">
        <title>Evolutionary innovations through gain and loss of genes in the ectomycorrhizal Boletales.</title>
        <authorList>
            <person name="Wu G."/>
            <person name="Miyauchi S."/>
            <person name="Morin E."/>
            <person name="Kuo A."/>
            <person name="Drula E."/>
            <person name="Varga T."/>
            <person name="Kohler A."/>
            <person name="Feng B."/>
            <person name="Cao Y."/>
            <person name="Lipzen A."/>
            <person name="Daum C."/>
            <person name="Hundley H."/>
            <person name="Pangilinan J."/>
            <person name="Johnson J."/>
            <person name="Barry K."/>
            <person name="LaButti K."/>
            <person name="Ng V."/>
            <person name="Ahrendt S."/>
            <person name="Min B."/>
            <person name="Choi I.G."/>
            <person name="Park H."/>
            <person name="Plett J.M."/>
            <person name="Magnuson J."/>
            <person name="Spatafora J.W."/>
            <person name="Nagy L.G."/>
            <person name="Henrissat B."/>
            <person name="Grigoriev I.V."/>
            <person name="Yang Z.L."/>
            <person name="Xu J."/>
            <person name="Martin F.M."/>
        </authorList>
    </citation>
    <scope>NUCLEOTIDE SEQUENCE</scope>
    <source>
        <strain evidence="1">KUC20120723A-06</strain>
    </source>
</reference>
<dbReference type="Proteomes" id="UP000790709">
    <property type="component" value="Unassembled WGS sequence"/>
</dbReference>
<evidence type="ECO:0000313" key="2">
    <source>
        <dbReference type="Proteomes" id="UP000790709"/>
    </source>
</evidence>
<keyword evidence="2" id="KW-1185">Reference proteome</keyword>
<name>A0ACB8BNN6_9AGAM</name>
<comment type="caution">
    <text evidence="1">The sequence shown here is derived from an EMBL/GenBank/DDBJ whole genome shotgun (WGS) entry which is preliminary data.</text>
</comment>
<gene>
    <name evidence="1" type="ORF">BV22DRAFT_1007280</name>
</gene>
<accession>A0ACB8BNN6</accession>
<dbReference type="EMBL" id="MU266369">
    <property type="protein sequence ID" value="KAH7927249.1"/>
    <property type="molecule type" value="Genomic_DNA"/>
</dbReference>
<sequence length="157" mass="17379">FYQLLALQRTASASDVKLAYHRALLLWHPDKRSAPASSADVPTAVVDIALLKEAYNTLSHTPTRAAYDALLNQRHSFTQSGPRPAQVISLEDFAETEAEGDGDHPMMIWTYSCRCGGLYRINEEDMEAERHMVGCTTCSEVVWVGYEIAEDEGGDEG</sequence>